<feature type="domain" description="Uracil-DNA glycosylase-like" evidence="10">
    <location>
        <begin position="48"/>
        <end position="218"/>
    </location>
</feature>
<dbReference type="PANTHER" id="PTHR33693">
    <property type="entry name" value="TYPE-5 URACIL-DNA GLYCOSYLASE"/>
    <property type="match status" value="1"/>
</dbReference>
<dbReference type="AlphaFoldDB" id="A0A5C6BJK4"/>
<keyword evidence="7" id="KW-0234">DNA repair</keyword>
<dbReference type="InterPro" id="IPR044147">
    <property type="entry name" value="UdgB-like"/>
</dbReference>
<dbReference type="Proteomes" id="UP000320735">
    <property type="component" value="Unassembled WGS sequence"/>
</dbReference>
<dbReference type="InterPro" id="IPR051536">
    <property type="entry name" value="UDG_Type-4/5"/>
</dbReference>
<dbReference type="CDD" id="cd10031">
    <property type="entry name" value="UDG-F5_TTUDGB_like"/>
    <property type="match status" value="1"/>
</dbReference>
<evidence type="ECO:0000256" key="4">
    <source>
        <dbReference type="ARBA" id="ARBA00022801"/>
    </source>
</evidence>
<evidence type="ECO:0000256" key="5">
    <source>
        <dbReference type="ARBA" id="ARBA00023004"/>
    </source>
</evidence>
<evidence type="ECO:0000256" key="1">
    <source>
        <dbReference type="ARBA" id="ARBA00022485"/>
    </source>
</evidence>
<sequence>MPDDPWEQLNTQITNCRRCPRLIAHCEHIATVKRKAFRDSQYWGQPVPNFGDPQARLLLVGLAPAAHGANRTGRMFTGDRSGDWLYRALHRAGFANQLTATTADDGLILKDCAITAVCHCAPPQNKPTTDEIANCRDWLTETFEQLPVRLFLALGQIGFKAILKEARSRGWHAGKLPKFGHGAQVELTDGRVLLASYHPSQQNTFTGRLTEEMFDDIFTTARGILQAGS</sequence>
<dbReference type="GO" id="GO:0033958">
    <property type="term" value="F:DNA-deoxyinosine glycosylase activity"/>
    <property type="evidence" value="ECO:0007669"/>
    <property type="project" value="InterPro"/>
</dbReference>
<comment type="caution">
    <text evidence="11">The sequence shown here is derived from an EMBL/GenBank/DDBJ whole genome shotgun (WGS) entry which is preliminary data.</text>
</comment>
<dbReference type="SMART" id="SM00987">
    <property type="entry name" value="UreE_C"/>
    <property type="match status" value="1"/>
</dbReference>
<evidence type="ECO:0000256" key="8">
    <source>
        <dbReference type="ARBA" id="ARBA00023779"/>
    </source>
</evidence>
<protein>
    <recommendedName>
        <fullName evidence="9">Type-5 uracil-DNA glycosylase</fullName>
    </recommendedName>
</protein>
<dbReference type="GO" id="GO:0004844">
    <property type="term" value="F:uracil DNA N-glycosylase activity"/>
    <property type="evidence" value="ECO:0007669"/>
    <property type="project" value="InterPro"/>
</dbReference>
<organism evidence="11 12">
    <name type="scientific">Symmachiella macrocystis</name>
    <dbReference type="NCBI Taxonomy" id="2527985"/>
    <lineage>
        <taxon>Bacteria</taxon>
        <taxon>Pseudomonadati</taxon>
        <taxon>Planctomycetota</taxon>
        <taxon>Planctomycetia</taxon>
        <taxon>Planctomycetales</taxon>
        <taxon>Planctomycetaceae</taxon>
        <taxon>Symmachiella</taxon>
    </lineage>
</organism>
<proteinExistence type="inferred from homology"/>
<dbReference type="Gene3D" id="3.40.470.10">
    <property type="entry name" value="Uracil-DNA glycosylase-like domain"/>
    <property type="match status" value="1"/>
</dbReference>
<gene>
    <name evidence="11" type="ORF">CA54_10710</name>
</gene>
<keyword evidence="12" id="KW-1185">Reference proteome</keyword>
<accession>A0A5C6BJK4</accession>
<dbReference type="PANTHER" id="PTHR33693:SF3">
    <property type="entry name" value="TYPE-5 URACIL-DNA GLYCOSYLASE"/>
    <property type="match status" value="1"/>
</dbReference>
<evidence type="ECO:0000313" key="12">
    <source>
        <dbReference type="Proteomes" id="UP000320735"/>
    </source>
</evidence>
<dbReference type="SUPFAM" id="SSF52141">
    <property type="entry name" value="Uracil-DNA glycosylase-like"/>
    <property type="match status" value="1"/>
</dbReference>
<keyword evidence="6" id="KW-0411">Iron-sulfur</keyword>
<dbReference type="SMART" id="SM00986">
    <property type="entry name" value="UDG"/>
    <property type="match status" value="1"/>
</dbReference>
<keyword evidence="2" id="KW-0479">Metal-binding</keyword>
<evidence type="ECO:0000313" key="11">
    <source>
        <dbReference type="EMBL" id="TWU12248.1"/>
    </source>
</evidence>
<evidence type="ECO:0000256" key="2">
    <source>
        <dbReference type="ARBA" id="ARBA00022723"/>
    </source>
</evidence>
<evidence type="ECO:0000256" key="7">
    <source>
        <dbReference type="ARBA" id="ARBA00023204"/>
    </source>
</evidence>
<dbReference type="Pfam" id="PF03167">
    <property type="entry name" value="UDG"/>
    <property type="match status" value="1"/>
</dbReference>
<dbReference type="EMBL" id="SJPP01000001">
    <property type="protein sequence ID" value="TWU12248.1"/>
    <property type="molecule type" value="Genomic_DNA"/>
</dbReference>
<evidence type="ECO:0000259" key="10">
    <source>
        <dbReference type="SMART" id="SM00986"/>
    </source>
</evidence>
<keyword evidence="4" id="KW-0378">Hydrolase</keyword>
<keyword evidence="5" id="KW-0408">Iron</keyword>
<name>A0A5C6BJK4_9PLAN</name>
<dbReference type="InterPro" id="IPR005122">
    <property type="entry name" value="Uracil-DNA_glycosylase-like"/>
</dbReference>
<dbReference type="GO" id="GO:0006284">
    <property type="term" value="P:base-excision repair"/>
    <property type="evidence" value="ECO:0007669"/>
    <property type="project" value="InterPro"/>
</dbReference>
<evidence type="ECO:0000256" key="3">
    <source>
        <dbReference type="ARBA" id="ARBA00022763"/>
    </source>
</evidence>
<evidence type="ECO:0000256" key="9">
    <source>
        <dbReference type="ARBA" id="ARBA00023887"/>
    </source>
</evidence>
<comment type="similarity">
    <text evidence="8">Belongs to the uracil-DNA glycosylase (UDG) superfamily. Type 5 (UDGb) family.</text>
</comment>
<dbReference type="InterPro" id="IPR036895">
    <property type="entry name" value="Uracil-DNA_glycosylase-like_sf"/>
</dbReference>
<dbReference type="RefSeq" id="WP_146369745.1">
    <property type="nucleotide sequence ID" value="NZ_SJPP01000001.1"/>
</dbReference>
<evidence type="ECO:0000256" key="6">
    <source>
        <dbReference type="ARBA" id="ARBA00023014"/>
    </source>
</evidence>
<dbReference type="GO" id="GO:0046872">
    <property type="term" value="F:metal ion binding"/>
    <property type="evidence" value="ECO:0007669"/>
    <property type="project" value="UniProtKB-KW"/>
</dbReference>
<dbReference type="GO" id="GO:0051539">
    <property type="term" value="F:4 iron, 4 sulfur cluster binding"/>
    <property type="evidence" value="ECO:0007669"/>
    <property type="project" value="UniProtKB-KW"/>
</dbReference>
<keyword evidence="1" id="KW-0004">4Fe-4S</keyword>
<dbReference type="OrthoDB" id="5290748at2"/>
<keyword evidence="3" id="KW-0227">DNA damage</keyword>
<reference evidence="11 12" key="1">
    <citation type="submission" date="2019-02" db="EMBL/GenBank/DDBJ databases">
        <title>Deep-cultivation of Planctomycetes and their phenomic and genomic characterization uncovers novel biology.</title>
        <authorList>
            <person name="Wiegand S."/>
            <person name="Jogler M."/>
            <person name="Boedeker C."/>
            <person name="Pinto D."/>
            <person name="Vollmers J."/>
            <person name="Rivas-Marin E."/>
            <person name="Kohn T."/>
            <person name="Peeters S.H."/>
            <person name="Heuer A."/>
            <person name="Rast P."/>
            <person name="Oberbeckmann S."/>
            <person name="Bunk B."/>
            <person name="Jeske O."/>
            <person name="Meyerdierks A."/>
            <person name="Storesund J.E."/>
            <person name="Kallscheuer N."/>
            <person name="Luecker S."/>
            <person name="Lage O.M."/>
            <person name="Pohl T."/>
            <person name="Merkel B.J."/>
            <person name="Hornburger P."/>
            <person name="Mueller R.-W."/>
            <person name="Bruemmer F."/>
            <person name="Labrenz M."/>
            <person name="Spormann A.M."/>
            <person name="Op Den Camp H."/>
            <person name="Overmann J."/>
            <person name="Amann R."/>
            <person name="Jetten M.S.M."/>
            <person name="Mascher T."/>
            <person name="Medema M.H."/>
            <person name="Devos D.P."/>
            <person name="Kaster A.-K."/>
            <person name="Ovreas L."/>
            <person name="Rohde M."/>
            <person name="Galperin M.Y."/>
            <person name="Jogler C."/>
        </authorList>
    </citation>
    <scope>NUCLEOTIDE SEQUENCE [LARGE SCALE GENOMIC DNA]</scope>
    <source>
        <strain evidence="11 12">CA54</strain>
    </source>
</reference>